<organism evidence="1 2">
    <name type="scientific">Actinacidiphila cocklensis</name>
    <dbReference type="NCBI Taxonomy" id="887465"/>
    <lineage>
        <taxon>Bacteria</taxon>
        <taxon>Bacillati</taxon>
        <taxon>Actinomycetota</taxon>
        <taxon>Actinomycetes</taxon>
        <taxon>Kitasatosporales</taxon>
        <taxon>Streptomycetaceae</taxon>
        <taxon>Actinacidiphila</taxon>
    </lineage>
</organism>
<reference evidence="1" key="1">
    <citation type="submission" date="2021-05" db="EMBL/GenBank/DDBJ databases">
        <authorList>
            <person name="Arsene-Ploetze F."/>
        </authorList>
    </citation>
    <scope>NUCLEOTIDE SEQUENCE</scope>
    <source>
        <strain evidence="1">DSM 42138</strain>
    </source>
</reference>
<proteinExistence type="predicted"/>
<dbReference type="AlphaFoldDB" id="A0A9W4GQ84"/>
<accession>A0A9W4GQ84</accession>
<dbReference type="Proteomes" id="UP001152519">
    <property type="component" value="Unassembled WGS sequence"/>
</dbReference>
<evidence type="ECO:0000313" key="1">
    <source>
        <dbReference type="EMBL" id="CAG6393027.1"/>
    </source>
</evidence>
<name>A0A9W4GQ84_9ACTN</name>
<keyword evidence="2" id="KW-1185">Reference proteome</keyword>
<evidence type="ECO:0000313" key="2">
    <source>
        <dbReference type="Proteomes" id="UP001152519"/>
    </source>
</evidence>
<protein>
    <submittedName>
        <fullName evidence="1">Uncharacterized protein</fullName>
    </submittedName>
</protein>
<sequence length="79" mass="8251">MPLAGKRSSFPPRRLSAQFPAPQVSAPCGASLTCGRIVACQARAQRKGTPAGAACNAYRARGTLVACSRQTQRTRDCGS</sequence>
<dbReference type="EMBL" id="CAJSLV010000048">
    <property type="protein sequence ID" value="CAG6393027.1"/>
    <property type="molecule type" value="Genomic_DNA"/>
</dbReference>
<gene>
    <name evidence="1" type="ORF">SCOCK_20058</name>
</gene>
<comment type="caution">
    <text evidence="1">The sequence shown here is derived from an EMBL/GenBank/DDBJ whole genome shotgun (WGS) entry which is preliminary data.</text>
</comment>